<dbReference type="GO" id="GO:0016020">
    <property type="term" value="C:membrane"/>
    <property type="evidence" value="ECO:0007669"/>
    <property type="project" value="UniProtKB-SubCell"/>
</dbReference>
<comment type="pathway">
    <text evidence="3">Protein modification; protein ubiquitination.</text>
</comment>
<evidence type="ECO:0000256" key="9">
    <source>
        <dbReference type="ARBA" id="ARBA00022786"/>
    </source>
</evidence>
<dbReference type="InterPro" id="IPR013083">
    <property type="entry name" value="Znf_RING/FYVE/PHD"/>
</dbReference>
<keyword evidence="18" id="KW-1185">Reference proteome</keyword>
<dbReference type="EMBL" id="WOCE01000012">
    <property type="protein sequence ID" value="KAE9602483.1"/>
    <property type="molecule type" value="Genomic_DNA"/>
</dbReference>
<gene>
    <name evidence="17" type="ORF">Lalb_Chr12g0200051</name>
</gene>
<evidence type="ECO:0000256" key="11">
    <source>
        <dbReference type="ARBA" id="ARBA00022989"/>
    </source>
</evidence>
<evidence type="ECO:0000256" key="12">
    <source>
        <dbReference type="ARBA" id="ARBA00023136"/>
    </source>
</evidence>
<accession>A0A6A4PLT0</accession>
<dbReference type="InterPro" id="IPR044600">
    <property type="entry name" value="ATL1/ATL16-like"/>
</dbReference>
<comment type="similarity">
    <text evidence="13">Belongs to the RING-type zinc finger family. ATL subfamily.</text>
</comment>
<evidence type="ECO:0000256" key="6">
    <source>
        <dbReference type="ARBA" id="ARBA00022692"/>
    </source>
</evidence>
<feature type="domain" description="RING-type" evidence="16">
    <location>
        <begin position="108"/>
        <end position="150"/>
    </location>
</feature>
<evidence type="ECO:0000313" key="18">
    <source>
        <dbReference type="Proteomes" id="UP000447434"/>
    </source>
</evidence>
<dbReference type="PROSITE" id="PS50089">
    <property type="entry name" value="ZF_RING_2"/>
    <property type="match status" value="1"/>
</dbReference>
<keyword evidence="10" id="KW-0862">Zinc</keyword>
<evidence type="ECO:0000256" key="8">
    <source>
        <dbReference type="ARBA" id="ARBA00022771"/>
    </source>
</evidence>
<keyword evidence="9" id="KW-0833">Ubl conjugation pathway</keyword>
<dbReference type="SUPFAM" id="SSF57850">
    <property type="entry name" value="RING/U-box"/>
    <property type="match status" value="1"/>
</dbReference>
<keyword evidence="6 15" id="KW-0812">Transmembrane</keyword>
<dbReference type="GO" id="GO:0061630">
    <property type="term" value="F:ubiquitin protein ligase activity"/>
    <property type="evidence" value="ECO:0007669"/>
    <property type="project" value="UniProtKB-EC"/>
</dbReference>
<dbReference type="UniPathway" id="UPA00143"/>
<dbReference type="Gene3D" id="3.30.40.10">
    <property type="entry name" value="Zinc/RING finger domain, C3HC4 (zinc finger)"/>
    <property type="match status" value="1"/>
</dbReference>
<evidence type="ECO:0000256" key="13">
    <source>
        <dbReference type="ARBA" id="ARBA00024209"/>
    </source>
</evidence>
<keyword evidence="11 15" id="KW-1133">Transmembrane helix</keyword>
<evidence type="ECO:0000256" key="10">
    <source>
        <dbReference type="ARBA" id="ARBA00022833"/>
    </source>
</evidence>
<organism evidence="17 18">
    <name type="scientific">Lupinus albus</name>
    <name type="common">White lupine</name>
    <name type="synonym">Lupinus termis</name>
    <dbReference type="NCBI Taxonomy" id="3870"/>
    <lineage>
        <taxon>Eukaryota</taxon>
        <taxon>Viridiplantae</taxon>
        <taxon>Streptophyta</taxon>
        <taxon>Embryophyta</taxon>
        <taxon>Tracheophyta</taxon>
        <taxon>Spermatophyta</taxon>
        <taxon>Magnoliopsida</taxon>
        <taxon>eudicotyledons</taxon>
        <taxon>Gunneridae</taxon>
        <taxon>Pentapetalae</taxon>
        <taxon>rosids</taxon>
        <taxon>fabids</taxon>
        <taxon>Fabales</taxon>
        <taxon>Fabaceae</taxon>
        <taxon>Papilionoideae</taxon>
        <taxon>50 kb inversion clade</taxon>
        <taxon>genistoids sensu lato</taxon>
        <taxon>core genistoids</taxon>
        <taxon>Genisteae</taxon>
        <taxon>Lupinus</taxon>
    </lineage>
</organism>
<dbReference type="CDD" id="cd16461">
    <property type="entry name" value="RING-H2_EL5-like"/>
    <property type="match status" value="1"/>
</dbReference>
<feature type="transmembrane region" description="Helical" evidence="15">
    <location>
        <begin position="28"/>
        <end position="49"/>
    </location>
</feature>
<proteinExistence type="inferred from homology"/>
<evidence type="ECO:0000256" key="5">
    <source>
        <dbReference type="ARBA" id="ARBA00022679"/>
    </source>
</evidence>
<keyword evidence="12 15" id="KW-0472">Membrane</keyword>
<comment type="catalytic activity">
    <reaction evidence="1">
        <text>S-ubiquitinyl-[E2 ubiquitin-conjugating enzyme]-L-cysteine + [acceptor protein]-L-lysine = [E2 ubiquitin-conjugating enzyme]-L-cysteine + N(6)-ubiquitinyl-[acceptor protein]-L-lysine.</text>
        <dbReference type="EC" id="2.3.2.27"/>
    </reaction>
</comment>
<comment type="caution">
    <text evidence="17">The sequence shown here is derived from an EMBL/GenBank/DDBJ whole genome shotgun (WGS) entry which is preliminary data.</text>
</comment>
<dbReference type="EC" id="2.3.2.27" evidence="4"/>
<keyword evidence="7" id="KW-0479">Metal-binding</keyword>
<evidence type="ECO:0000256" key="3">
    <source>
        <dbReference type="ARBA" id="ARBA00004906"/>
    </source>
</evidence>
<reference evidence="18" key="1">
    <citation type="journal article" date="2020" name="Nat. Commun.">
        <title>Genome sequence of the cluster root forming white lupin.</title>
        <authorList>
            <person name="Hufnagel B."/>
            <person name="Marques A."/>
            <person name="Soriano A."/>
            <person name="Marques L."/>
            <person name="Divol F."/>
            <person name="Doumas P."/>
            <person name="Sallet E."/>
            <person name="Mancinotti D."/>
            <person name="Carrere S."/>
            <person name="Marande W."/>
            <person name="Arribat S."/>
            <person name="Keller J."/>
            <person name="Huneau C."/>
            <person name="Blein T."/>
            <person name="Aime D."/>
            <person name="Laguerre M."/>
            <person name="Taylor J."/>
            <person name="Schubert V."/>
            <person name="Nelson M."/>
            <person name="Geu-Flores F."/>
            <person name="Crespi M."/>
            <person name="Gallardo-Guerrero K."/>
            <person name="Delaux P.-M."/>
            <person name="Salse J."/>
            <person name="Berges H."/>
            <person name="Guyot R."/>
            <person name="Gouzy J."/>
            <person name="Peret B."/>
        </authorList>
    </citation>
    <scope>NUCLEOTIDE SEQUENCE [LARGE SCALE GENOMIC DNA]</scope>
    <source>
        <strain evidence="18">cv. Amiga</strain>
    </source>
</reference>
<dbReference type="GO" id="GO:0008270">
    <property type="term" value="F:zinc ion binding"/>
    <property type="evidence" value="ECO:0007669"/>
    <property type="project" value="UniProtKB-KW"/>
</dbReference>
<sequence length="177" mass="19273">MSDFNPSHLTMSSPPATFSKTNKSSMPMLYYGLAMVGAASIALILYNLITIITKMCNQSQLQSSQDEVVDVAIGSSSMSFDNSRGNLLSSYKYKKEGGGGGGGYDYECSVCLSDLEEGEEVKKLPRCKHSFHLQCIDMWLHSHHDCPLCRTPVGPSSHHFTPENVTQVMLATGGILV</sequence>
<evidence type="ECO:0000256" key="7">
    <source>
        <dbReference type="ARBA" id="ARBA00022723"/>
    </source>
</evidence>
<evidence type="ECO:0000256" key="15">
    <source>
        <dbReference type="SAM" id="Phobius"/>
    </source>
</evidence>
<evidence type="ECO:0000313" key="17">
    <source>
        <dbReference type="EMBL" id="KAE9602483.1"/>
    </source>
</evidence>
<dbReference type="Proteomes" id="UP000447434">
    <property type="component" value="Chromosome 12"/>
</dbReference>
<evidence type="ECO:0000259" key="16">
    <source>
        <dbReference type="PROSITE" id="PS50089"/>
    </source>
</evidence>
<dbReference type="OrthoDB" id="9984778at2759"/>
<evidence type="ECO:0000256" key="1">
    <source>
        <dbReference type="ARBA" id="ARBA00000900"/>
    </source>
</evidence>
<dbReference type="SMART" id="SM00184">
    <property type="entry name" value="RING"/>
    <property type="match status" value="1"/>
</dbReference>
<dbReference type="PANTHER" id="PTHR46913:SF1">
    <property type="entry name" value="RING-H2 FINGER PROTEIN ATL16"/>
    <property type="match status" value="1"/>
</dbReference>
<keyword evidence="8 14" id="KW-0863">Zinc-finger</keyword>
<evidence type="ECO:0000256" key="2">
    <source>
        <dbReference type="ARBA" id="ARBA00004167"/>
    </source>
</evidence>
<evidence type="ECO:0000256" key="14">
    <source>
        <dbReference type="PROSITE-ProRule" id="PRU00175"/>
    </source>
</evidence>
<dbReference type="InterPro" id="IPR001841">
    <property type="entry name" value="Znf_RING"/>
</dbReference>
<protein>
    <recommendedName>
        <fullName evidence="4">RING-type E3 ubiquitin transferase</fullName>
        <ecNumber evidence="4">2.3.2.27</ecNumber>
    </recommendedName>
</protein>
<comment type="subcellular location">
    <subcellularLocation>
        <location evidence="2">Membrane</location>
        <topology evidence="2">Single-pass membrane protein</topology>
    </subcellularLocation>
</comment>
<keyword evidence="5" id="KW-0808">Transferase</keyword>
<dbReference type="PANTHER" id="PTHR46913">
    <property type="entry name" value="RING-H2 FINGER PROTEIN ATL16"/>
    <property type="match status" value="1"/>
</dbReference>
<dbReference type="AlphaFoldDB" id="A0A6A4PLT0"/>
<dbReference type="GO" id="GO:0016567">
    <property type="term" value="P:protein ubiquitination"/>
    <property type="evidence" value="ECO:0007669"/>
    <property type="project" value="UniProtKB-UniPathway"/>
</dbReference>
<dbReference type="Pfam" id="PF13639">
    <property type="entry name" value="zf-RING_2"/>
    <property type="match status" value="1"/>
</dbReference>
<name>A0A6A4PLT0_LUPAL</name>
<evidence type="ECO:0000256" key="4">
    <source>
        <dbReference type="ARBA" id="ARBA00012483"/>
    </source>
</evidence>